<name>A0AAV9JMZ0_9PEZI</name>
<organism evidence="1 2">
    <name type="scientific">Oleoguttula mirabilis</name>
    <dbReference type="NCBI Taxonomy" id="1507867"/>
    <lineage>
        <taxon>Eukaryota</taxon>
        <taxon>Fungi</taxon>
        <taxon>Dikarya</taxon>
        <taxon>Ascomycota</taxon>
        <taxon>Pezizomycotina</taxon>
        <taxon>Dothideomycetes</taxon>
        <taxon>Dothideomycetidae</taxon>
        <taxon>Mycosphaerellales</taxon>
        <taxon>Teratosphaeriaceae</taxon>
        <taxon>Oleoguttula</taxon>
    </lineage>
</organism>
<dbReference type="InterPro" id="IPR036047">
    <property type="entry name" value="F-box-like_dom_sf"/>
</dbReference>
<keyword evidence="2" id="KW-1185">Reference proteome</keyword>
<protein>
    <recommendedName>
        <fullName evidence="3">F-box domain-containing protein</fullName>
    </recommendedName>
</protein>
<evidence type="ECO:0008006" key="3">
    <source>
        <dbReference type="Google" id="ProtNLM"/>
    </source>
</evidence>
<dbReference type="Proteomes" id="UP001324427">
    <property type="component" value="Unassembled WGS sequence"/>
</dbReference>
<comment type="caution">
    <text evidence="1">The sequence shown here is derived from an EMBL/GenBank/DDBJ whole genome shotgun (WGS) entry which is preliminary data.</text>
</comment>
<evidence type="ECO:0000313" key="1">
    <source>
        <dbReference type="EMBL" id="KAK4546761.1"/>
    </source>
</evidence>
<proteinExistence type="predicted"/>
<gene>
    <name evidence="1" type="ORF">LTR36_001493</name>
</gene>
<evidence type="ECO:0000313" key="2">
    <source>
        <dbReference type="Proteomes" id="UP001324427"/>
    </source>
</evidence>
<reference evidence="1 2" key="1">
    <citation type="submission" date="2021-11" db="EMBL/GenBank/DDBJ databases">
        <title>Black yeast isolated from Biological Soil Crust.</title>
        <authorList>
            <person name="Kurbessoian T."/>
        </authorList>
    </citation>
    <scope>NUCLEOTIDE SEQUENCE [LARGE SCALE GENOMIC DNA]</scope>
    <source>
        <strain evidence="1 2">CCFEE 5522</strain>
    </source>
</reference>
<dbReference type="AlphaFoldDB" id="A0AAV9JMZ0"/>
<dbReference type="EMBL" id="JAVFHQ010000013">
    <property type="protein sequence ID" value="KAK4546761.1"/>
    <property type="molecule type" value="Genomic_DNA"/>
</dbReference>
<sequence length="330" mass="36366">MGLNIFGKATAAAAATPETTSTAAVNADKDMHTLLAGIASSQGDLKRAQDQIVRRLDNIELAQRAMVTSQRQTTEHLHRLQSAQHQISEQATAAATDIRLHRQCLARQHIRFPHNAGSKVTGIVELLERIMTALPMRDVLFAQGVNKQFRAVVRDSKVLQRQLYIHAEPLQWTKDGLPLRINPLLSKILFQKYVIIDIDMEGKEGDDGGCRLHELAESDGVKGFGTVIEAKFKSAALTITFSDTYPTDPPQPELAFDRSTVTKSIGRDESWRQMLLTQPPVDIETEFNGKEIRGSDGIKRLGDMADEFHPLAASSTPLAVSSGRGLRVRG</sequence>
<accession>A0AAV9JMZ0</accession>
<dbReference type="SUPFAM" id="SSF81383">
    <property type="entry name" value="F-box domain"/>
    <property type="match status" value="1"/>
</dbReference>